<name>A0ABS9MA58_9FIRM</name>
<dbReference type="Proteomes" id="UP001200313">
    <property type="component" value="Unassembled WGS sequence"/>
</dbReference>
<gene>
    <name evidence="1" type="ORF">L0P79_11435</name>
</gene>
<dbReference type="RefSeq" id="WP_238074292.1">
    <property type="nucleotide sequence ID" value="NZ_JAKNJB010000019.1"/>
</dbReference>
<evidence type="ECO:0000313" key="1">
    <source>
        <dbReference type="EMBL" id="MCG4527692.1"/>
    </source>
</evidence>
<organism evidence="1 2">
    <name type="scientific">Intestinimonas massiliensis</name>
    <name type="common">ex Afouda et al. 2020</name>
    <dbReference type="NCBI Taxonomy" id="1673721"/>
    <lineage>
        <taxon>Bacteria</taxon>
        <taxon>Bacillati</taxon>
        <taxon>Bacillota</taxon>
        <taxon>Clostridia</taxon>
        <taxon>Eubacteriales</taxon>
        <taxon>Intestinimonas</taxon>
    </lineage>
</organism>
<reference evidence="1 2" key="1">
    <citation type="submission" date="2022-01" db="EMBL/GenBank/DDBJ databases">
        <title>Collection of gut derived symbiotic bacterial strains cultured from healthy donors.</title>
        <authorList>
            <person name="Lin H."/>
            <person name="Kohout C."/>
            <person name="Waligurski E."/>
            <person name="Pamer E.G."/>
        </authorList>
    </citation>
    <scope>NUCLEOTIDE SEQUENCE [LARGE SCALE GENOMIC DNA]</scope>
    <source>
        <strain evidence="1 2">DFI.3.7</strain>
    </source>
</reference>
<sequence length="132" mass="14926">MAQNTEMVLFYAPNPADPAILKAKGIFFRMKVRLRPVSPDQLHQTVGHLAGLKDCPAREAPDPCPVVDQPMLVLCGFSASRLDTLLKHLRQAQVRFPYKAVLTATNRDWPLCDLYRELVEEHRQMSGQDQEG</sequence>
<accession>A0ABS9MA58</accession>
<keyword evidence="2" id="KW-1185">Reference proteome</keyword>
<dbReference type="InterPro" id="IPR016621">
    <property type="entry name" value="UCP014543"/>
</dbReference>
<proteinExistence type="predicted"/>
<dbReference type="Pfam" id="PF12646">
    <property type="entry name" value="DUF3783"/>
    <property type="match status" value="1"/>
</dbReference>
<dbReference type="EMBL" id="JAKNJB010000019">
    <property type="protein sequence ID" value="MCG4527692.1"/>
    <property type="molecule type" value="Genomic_DNA"/>
</dbReference>
<comment type="caution">
    <text evidence="1">The sequence shown here is derived from an EMBL/GenBank/DDBJ whole genome shotgun (WGS) entry which is preliminary data.</text>
</comment>
<evidence type="ECO:0000313" key="2">
    <source>
        <dbReference type="Proteomes" id="UP001200313"/>
    </source>
</evidence>
<protein>
    <submittedName>
        <fullName evidence="1">DUF3783 domain-containing protein</fullName>
    </submittedName>
</protein>